<dbReference type="GO" id="GO:0030267">
    <property type="term" value="F:glyoxylate reductase (NADPH) activity"/>
    <property type="evidence" value="ECO:0007669"/>
    <property type="project" value="TreeGrafter"/>
</dbReference>
<evidence type="ECO:0000256" key="1">
    <source>
        <dbReference type="ARBA" id="ARBA00022490"/>
    </source>
</evidence>
<evidence type="ECO:0000259" key="7">
    <source>
        <dbReference type="Pfam" id="PF02826"/>
    </source>
</evidence>
<dbReference type="GO" id="GO:0016618">
    <property type="term" value="F:hydroxypyruvate reductase [NAD(P)H] activity"/>
    <property type="evidence" value="ECO:0007669"/>
    <property type="project" value="TreeGrafter"/>
</dbReference>
<comment type="function">
    <text evidence="5">Catalyzes the oxidation of erythronate-4-phosphate to 3-hydroxy-2-oxo-4-phosphonooxybutanoate.</text>
</comment>
<evidence type="ECO:0000259" key="8">
    <source>
        <dbReference type="Pfam" id="PF11890"/>
    </source>
</evidence>
<dbReference type="Proteomes" id="UP000056090">
    <property type="component" value="Chromosome"/>
</dbReference>
<feature type="domain" description="D-isomer specific 2-hydroxyacid dehydrogenase catalytic" evidence="6">
    <location>
        <begin position="32"/>
        <end position="277"/>
    </location>
</feature>
<dbReference type="InterPro" id="IPR006140">
    <property type="entry name" value="D-isomer_DH_NAD-bd"/>
</dbReference>
<gene>
    <name evidence="5" type="primary">pdxB</name>
    <name evidence="9" type="ORF">EP13_11990</name>
</gene>
<dbReference type="AlphaFoldDB" id="A0A075P2Z8"/>
<keyword evidence="3 5" id="KW-0520">NAD</keyword>
<organism evidence="9 10">
    <name type="scientific">Alteromonas australica</name>
    <dbReference type="NCBI Taxonomy" id="589873"/>
    <lineage>
        <taxon>Bacteria</taxon>
        <taxon>Pseudomonadati</taxon>
        <taxon>Pseudomonadota</taxon>
        <taxon>Gammaproteobacteria</taxon>
        <taxon>Alteromonadales</taxon>
        <taxon>Alteromonadaceae</taxon>
        <taxon>Alteromonas/Salinimonas group</taxon>
        <taxon>Alteromonas</taxon>
    </lineage>
</organism>
<feature type="domain" description="D-isomer specific 2-hydroxyacid dehydrogenase NAD-binding" evidence="7">
    <location>
        <begin position="108"/>
        <end position="256"/>
    </location>
</feature>
<dbReference type="InterPro" id="IPR020921">
    <property type="entry name" value="Erythronate-4-P_DHase"/>
</dbReference>
<feature type="domain" description="Erythronate-4-phosphate dehydrogenase dimerisation" evidence="8">
    <location>
        <begin position="307"/>
        <end position="395"/>
    </location>
</feature>
<proteinExistence type="inferred from homology"/>
<evidence type="ECO:0000313" key="10">
    <source>
        <dbReference type="Proteomes" id="UP000056090"/>
    </source>
</evidence>
<dbReference type="Pfam" id="PF02826">
    <property type="entry name" value="2-Hacid_dh_C"/>
    <property type="match status" value="1"/>
</dbReference>
<dbReference type="GeneID" id="78255623"/>
<reference evidence="9 10" key="1">
    <citation type="submission" date="2014-06" db="EMBL/GenBank/DDBJ databases">
        <title>Genomes of Alteromonas australica, a world apart.</title>
        <authorList>
            <person name="Gonzaga A."/>
            <person name="Lopez-Perez M."/>
            <person name="Rodriguez-Valera F."/>
        </authorList>
    </citation>
    <scope>NUCLEOTIDE SEQUENCE [LARGE SCALE GENOMIC DNA]</scope>
    <source>
        <strain evidence="9 10">H 17</strain>
    </source>
</reference>
<dbReference type="InterPro" id="IPR006139">
    <property type="entry name" value="D-isomer_2_OHA_DH_cat_dom"/>
</dbReference>
<keyword evidence="2 5" id="KW-0560">Oxidoreductase</keyword>
<evidence type="ECO:0000313" key="9">
    <source>
        <dbReference type="EMBL" id="AIF99345.1"/>
    </source>
</evidence>
<feature type="active site" evidence="5">
    <location>
        <position position="237"/>
    </location>
</feature>
<feature type="binding site" evidence="5">
    <location>
        <position position="147"/>
    </location>
    <ligand>
        <name>NAD(+)</name>
        <dbReference type="ChEBI" id="CHEBI:57540"/>
    </ligand>
</feature>
<feature type="binding site" evidence="5">
    <location>
        <position position="45"/>
    </location>
    <ligand>
        <name>substrate</name>
    </ligand>
</feature>
<dbReference type="GO" id="GO:0005829">
    <property type="term" value="C:cytosol"/>
    <property type="evidence" value="ECO:0007669"/>
    <property type="project" value="TreeGrafter"/>
</dbReference>
<dbReference type="PANTHER" id="PTHR10996:SF178">
    <property type="entry name" value="2-HYDROXYACID DEHYDROGENASE YGL185C-RELATED"/>
    <property type="match status" value="1"/>
</dbReference>
<feature type="active site" evidence="5">
    <location>
        <position position="208"/>
    </location>
</feature>
<dbReference type="HAMAP" id="MF_01825">
    <property type="entry name" value="PdxB"/>
    <property type="match status" value="1"/>
</dbReference>
<keyword evidence="10" id="KW-1185">Reference proteome</keyword>
<dbReference type="InterPro" id="IPR038251">
    <property type="entry name" value="PdxB_dimer_sf"/>
</dbReference>
<evidence type="ECO:0000256" key="4">
    <source>
        <dbReference type="ARBA" id="ARBA00023096"/>
    </source>
</evidence>
<name>A0A075P2Z8_9ALTE</name>
<dbReference type="InterPro" id="IPR036291">
    <property type="entry name" value="NAD(P)-bd_dom_sf"/>
</dbReference>
<evidence type="ECO:0000256" key="5">
    <source>
        <dbReference type="HAMAP-Rule" id="MF_01825"/>
    </source>
</evidence>
<dbReference type="SUPFAM" id="SSF51735">
    <property type="entry name" value="NAD(P)-binding Rossmann-fold domains"/>
    <property type="match status" value="1"/>
</dbReference>
<sequence>MKILLEDTIPFGCEYLAPLGEVTTYAWQTLSKDAIKQADIMAIRSTTQINQQSIAPCPQLNFVTTATAGTNHMDTDWLDSQGITWGSAGGCNAVAVAEYVVSTVLQAHKANIINIEQCTVGIVGAGHVGTALSNLLDALNIHYKLCDPPLEAQGDSREFYKLQDILTCDVISLHVPFVKSGPFATEHLIDADALAQMSSSQLFINACRGEVVDEAALIARLSQENPPTVALDVFANEPNINRELLALCWQVTPHIAGHSVEGKVRGTQIIYEQICAIAGKPVQKKLSDVLEVLAPTTVALTNKDADSLTTEDLTALFLSVYDVKIDDAAMRDALSPLSTLSNDTRGATDDPAPALASQFSTLRKQYRVRRECSAYTLILPEGTSNGIKQQLMALGFAIHQ</sequence>
<dbReference type="GO" id="GO:0051287">
    <property type="term" value="F:NAD binding"/>
    <property type="evidence" value="ECO:0007669"/>
    <property type="project" value="InterPro"/>
</dbReference>
<dbReference type="KEGG" id="aal:EP13_11990"/>
<comment type="subunit">
    <text evidence="5">Homodimer.</text>
</comment>
<keyword evidence="1 5" id="KW-0963">Cytoplasm</keyword>
<comment type="subcellular location">
    <subcellularLocation>
        <location evidence="5">Cytoplasm</location>
    </subcellularLocation>
</comment>
<protein>
    <recommendedName>
        <fullName evidence="5">Erythronate-4-phosphate dehydrogenase</fullName>
        <ecNumber evidence="5">1.1.1.290</ecNumber>
    </recommendedName>
</protein>
<dbReference type="eggNOG" id="COG0111">
    <property type="taxonomic scope" value="Bacteria"/>
</dbReference>
<keyword evidence="4 5" id="KW-0664">Pyridoxine biosynthesis</keyword>
<dbReference type="InterPro" id="IPR050223">
    <property type="entry name" value="D-isomer_2-hydroxyacid_DH"/>
</dbReference>
<feature type="active site" description="Proton donor" evidence="5">
    <location>
        <position position="254"/>
    </location>
</feature>
<dbReference type="EMBL" id="CP008849">
    <property type="protein sequence ID" value="AIF99345.1"/>
    <property type="molecule type" value="Genomic_DNA"/>
</dbReference>
<dbReference type="Pfam" id="PF00389">
    <property type="entry name" value="2-Hacid_dh"/>
    <property type="match status" value="1"/>
</dbReference>
<comment type="similarity">
    <text evidence="5">Belongs to the D-isomer specific 2-hydroxyacid dehydrogenase family. PdxB subfamily.</text>
</comment>
<dbReference type="RefSeq" id="WP_044057445.1">
    <property type="nucleotide sequence ID" value="NZ_CBCSKJ010000003.1"/>
</dbReference>
<comment type="catalytic activity">
    <reaction evidence="5">
        <text>4-phospho-D-erythronate + NAD(+) = (R)-3-hydroxy-2-oxo-4-phosphooxybutanoate + NADH + H(+)</text>
        <dbReference type="Rhea" id="RHEA:18829"/>
        <dbReference type="ChEBI" id="CHEBI:15378"/>
        <dbReference type="ChEBI" id="CHEBI:57540"/>
        <dbReference type="ChEBI" id="CHEBI:57945"/>
        <dbReference type="ChEBI" id="CHEBI:58538"/>
        <dbReference type="ChEBI" id="CHEBI:58766"/>
        <dbReference type="EC" id="1.1.1.290"/>
    </reaction>
</comment>
<feature type="binding site" evidence="5">
    <location>
        <position position="257"/>
    </location>
    <ligand>
        <name>NAD(+)</name>
        <dbReference type="ChEBI" id="CHEBI:57540"/>
    </ligand>
</feature>
<feature type="binding site" evidence="5">
    <location>
        <position position="67"/>
    </location>
    <ligand>
        <name>substrate</name>
    </ligand>
</feature>
<dbReference type="GO" id="GO:0046983">
    <property type="term" value="F:protein dimerization activity"/>
    <property type="evidence" value="ECO:0007669"/>
    <property type="project" value="InterPro"/>
</dbReference>
<dbReference type="EC" id="1.1.1.290" evidence="5"/>
<evidence type="ECO:0000256" key="2">
    <source>
        <dbReference type="ARBA" id="ARBA00023002"/>
    </source>
</evidence>
<dbReference type="Pfam" id="PF11890">
    <property type="entry name" value="DUF3410"/>
    <property type="match status" value="1"/>
</dbReference>
<comment type="caution">
    <text evidence="5">Lacks conserved residue(s) required for the propagation of feature annotation.</text>
</comment>
<dbReference type="InterPro" id="IPR024531">
    <property type="entry name" value="Erythronate-4-P_DHase_dimer"/>
</dbReference>
<evidence type="ECO:0000256" key="3">
    <source>
        <dbReference type="ARBA" id="ARBA00023027"/>
    </source>
</evidence>
<dbReference type="UniPathway" id="UPA00244">
    <property type="reaction ID" value="UER00310"/>
</dbReference>
<dbReference type="GO" id="GO:0008615">
    <property type="term" value="P:pyridoxine biosynthetic process"/>
    <property type="evidence" value="ECO:0007669"/>
    <property type="project" value="UniProtKB-UniRule"/>
</dbReference>
<dbReference type="Gene3D" id="3.40.50.720">
    <property type="entry name" value="NAD(P)-binding Rossmann-like Domain"/>
    <property type="match status" value="2"/>
</dbReference>
<dbReference type="PANTHER" id="PTHR10996">
    <property type="entry name" value="2-HYDROXYACID DEHYDROGENASE-RELATED"/>
    <property type="match status" value="1"/>
</dbReference>
<dbReference type="CDD" id="cd12158">
    <property type="entry name" value="ErythrP_dh"/>
    <property type="match status" value="1"/>
</dbReference>
<feature type="binding site" evidence="5">
    <location>
        <position position="232"/>
    </location>
    <ligand>
        <name>NAD(+)</name>
        <dbReference type="ChEBI" id="CHEBI:57540"/>
    </ligand>
</feature>
<comment type="pathway">
    <text evidence="5">Cofactor biosynthesis; pyridoxine 5'-phosphate biosynthesis; pyridoxine 5'-phosphate from D-erythrose 4-phosphate: step 2/5.</text>
</comment>
<dbReference type="SUPFAM" id="SSF52283">
    <property type="entry name" value="Formate/glycerate dehydrogenase catalytic domain-like"/>
    <property type="match status" value="1"/>
</dbReference>
<dbReference type="GO" id="GO:0033711">
    <property type="term" value="F:4-phosphoerythronate dehydrogenase activity"/>
    <property type="evidence" value="ECO:0007669"/>
    <property type="project" value="UniProtKB-EC"/>
</dbReference>
<evidence type="ECO:0000259" key="6">
    <source>
        <dbReference type="Pfam" id="PF00389"/>
    </source>
</evidence>
<dbReference type="Gene3D" id="3.30.1370.170">
    <property type="match status" value="1"/>
</dbReference>
<accession>A0A075P2Z8</accession>